<reference evidence="2" key="1">
    <citation type="submission" date="2024-05" db="EMBL/GenBank/DDBJ databases">
        <title>Isolation and characterization of Sporomusa carbonis sp. nov., a carboxydotrophic hydrogenogen in the genus of Sporomusa isolated from a charcoal burning pile.</title>
        <authorList>
            <person name="Boeer T."/>
            <person name="Rosenbaum F."/>
            <person name="Eysell L."/>
            <person name="Mueller V."/>
            <person name="Daniel R."/>
            <person name="Poehlein A."/>
        </authorList>
    </citation>
    <scope>NUCLEOTIDE SEQUENCE [LARGE SCALE GENOMIC DNA]</scope>
    <source>
        <strain evidence="2">DSM 10669</strain>
    </source>
</reference>
<dbReference type="Proteomes" id="UP000216752">
    <property type="component" value="Chromosome"/>
</dbReference>
<sequence>MEFYRYTAFGLQIDSEIVLPELPQGGEKKADVSIVCSDAPDEMSVLVKKTGYYQANADEFLLRVKGIADYYITNGNKIEMRLFNRANLCEARLYLLGTAMGVLLMQRGFVPIHGSTVVINGCGVVFTGVSGAGKSTMAAALHKNGYSLLADDVSAVMIDQQGIPWIQPGYPQQKLWQAIAAMIGIDTTSLNRVCEERDKYIIPLLNGFRKLPVPLNAIYEINVNPCDDVTIVPVSSIEKLAVIMNNTYRVQLISDKKLKIAHFQKCTKLLKHVQIFRLTRPEKGMSVDRQIELLLKNFTA</sequence>
<dbReference type="InterPro" id="IPR011104">
    <property type="entry name" value="Hpr_kin/Pase_C"/>
</dbReference>
<dbReference type="InterPro" id="IPR027417">
    <property type="entry name" value="P-loop_NTPase"/>
</dbReference>
<dbReference type="RefSeq" id="WP_094603503.1">
    <property type="nucleotide sequence ID" value="NZ_CP155573.1"/>
</dbReference>
<evidence type="ECO:0000313" key="3">
    <source>
        <dbReference type="Proteomes" id="UP000216752"/>
    </source>
</evidence>
<organism evidence="2 3">
    <name type="scientific">Sporomusa silvacetica DSM 10669</name>
    <dbReference type="NCBI Taxonomy" id="1123289"/>
    <lineage>
        <taxon>Bacteria</taxon>
        <taxon>Bacillati</taxon>
        <taxon>Bacillota</taxon>
        <taxon>Negativicutes</taxon>
        <taxon>Selenomonadales</taxon>
        <taxon>Sporomusaceae</taxon>
        <taxon>Sporomusa</taxon>
    </lineage>
</organism>
<gene>
    <name evidence="2" type="ORF">SPSIL_010610</name>
</gene>
<dbReference type="SUPFAM" id="SSF53795">
    <property type="entry name" value="PEP carboxykinase-like"/>
    <property type="match status" value="1"/>
</dbReference>
<dbReference type="Pfam" id="PF07475">
    <property type="entry name" value="Hpr_kinase_C"/>
    <property type="match status" value="1"/>
</dbReference>
<protein>
    <recommendedName>
        <fullName evidence="1">HPr kinase/phosphorylase C-terminal domain-containing protein</fullName>
    </recommendedName>
</protein>
<evidence type="ECO:0000259" key="1">
    <source>
        <dbReference type="Pfam" id="PF07475"/>
    </source>
</evidence>
<name>A0ABZ3IGY5_9FIRM</name>
<accession>A0ABZ3IGY5</accession>
<evidence type="ECO:0000313" key="2">
    <source>
        <dbReference type="EMBL" id="XFO64952.1"/>
    </source>
</evidence>
<proteinExistence type="predicted"/>
<dbReference type="EMBL" id="CP155573">
    <property type="protein sequence ID" value="XFO64952.1"/>
    <property type="molecule type" value="Genomic_DNA"/>
</dbReference>
<feature type="domain" description="HPr kinase/phosphorylase C-terminal" evidence="1">
    <location>
        <begin position="112"/>
        <end position="156"/>
    </location>
</feature>
<keyword evidence="3" id="KW-1185">Reference proteome</keyword>
<dbReference type="Gene3D" id="3.40.50.300">
    <property type="entry name" value="P-loop containing nucleotide triphosphate hydrolases"/>
    <property type="match status" value="1"/>
</dbReference>